<proteinExistence type="predicted"/>
<feature type="transmembrane region" description="Helical" evidence="10">
    <location>
        <begin position="73"/>
        <end position="91"/>
    </location>
</feature>
<dbReference type="PANTHER" id="PTHR32507">
    <property type="entry name" value="NA(+)/H(+) ANTIPORTER 1"/>
    <property type="match status" value="1"/>
</dbReference>
<evidence type="ECO:0000256" key="10">
    <source>
        <dbReference type="SAM" id="Phobius"/>
    </source>
</evidence>
<feature type="transmembrane region" description="Helical" evidence="10">
    <location>
        <begin position="177"/>
        <end position="195"/>
    </location>
</feature>
<evidence type="ECO:0000256" key="7">
    <source>
        <dbReference type="ARBA" id="ARBA00023065"/>
    </source>
</evidence>
<keyword evidence="2" id="KW-0813">Transport</keyword>
<feature type="transmembrane region" description="Helical" evidence="10">
    <location>
        <begin position="387"/>
        <end position="409"/>
    </location>
</feature>
<feature type="transmembrane region" description="Helical" evidence="10">
    <location>
        <begin position="296"/>
        <end position="317"/>
    </location>
</feature>
<comment type="subcellular location">
    <subcellularLocation>
        <location evidence="1">Cell membrane</location>
        <topology evidence="1">Multi-pass membrane protein</topology>
    </subcellularLocation>
</comment>
<dbReference type="GO" id="GO:0015297">
    <property type="term" value="F:antiporter activity"/>
    <property type="evidence" value="ECO:0007669"/>
    <property type="project" value="UniProtKB-KW"/>
</dbReference>
<feature type="transmembrane region" description="Helical" evidence="10">
    <location>
        <begin position="323"/>
        <end position="343"/>
    </location>
</feature>
<feature type="transmembrane region" description="Helical" evidence="10">
    <location>
        <begin position="12"/>
        <end position="29"/>
    </location>
</feature>
<accession>A0A1G7EI24</accession>
<dbReference type="Pfam" id="PF00999">
    <property type="entry name" value="Na_H_Exchanger"/>
    <property type="match status" value="1"/>
</dbReference>
<dbReference type="GO" id="GO:1902600">
    <property type="term" value="P:proton transmembrane transport"/>
    <property type="evidence" value="ECO:0007669"/>
    <property type="project" value="InterPro"/>
</dbReference>
<protein>
    <submittedName>
        <fullName evidence="12">NhaP-type Na+/H+ or K+/H+ antiporter</fullName>
    </submittedName>
</protein>
<keyword evidence="6 10" id="KW-1133">Transmembrane helix</keyword>
<feature type="transmembrane region" description="Helical" evidence="10">
    <location>
        <begin position="112"/>
        <end position="139"/>
    </location>
</feature>
<evidence type="ECO:0000256" key="6">
    <source>
        <dbReference type="ARBA" id="ARBA00022989"/>
    </source>
</evidence>
<name>A0A1G7EI24_9RHOB</name>
<evidence type="ECO:0000256" key="4">
    <source>
        <dbReference type="ARBA" id="ARBA00022475"/>
    </source>
</evidence>
<dbReference type="EMBL" id="FNAT01000003">
    <property type="protein sequence ID" value="SDE63076.1"/>
    <property type="molecule type" value="Genomic_DNA"/>
</dbReference>
<dbReference type="OrthoDB" id="9810860at2"/>
<evidence type="ECO:0000256" key="1">
    <source>
        <dbReference type="ARBA" id="ARBA00004651"/>
    </source>
</evidence>
<feature type="transmembrane region" description="Helical" evidence="10">
    <location>
        <begin position="245"/>
        <end position="276"/>
    </location>
</feature>
<dbReference type="STRING" id="521013.SAMN04488567_2163"/>
<dbReference type="GO" id="GO:0005886">
    <property type="term" value="C:plasma membrane"/>
    <property type="evidence" value="ECO:0007669"/>
    <property type="project" value="UniProtKB-SubCell"/>
</dbReference>
<keyword evidence="4" id="KW-1003">Cell membrane</keyword>
<evidence type="ECO:0000313" key="12">
    <source>
        <dbReference type="EMBL" id="SDE63076.1"/>
    </source>
</evidence>
<feature type="transmembrane region" description="Helical" evidence="10">
    <location>
        <begin position="355"/>
        <end position="375"/>
    </location>
</feature>
<evidence type="ECO:0000256" key="3">
    <source>
        <dbReference type="ARBA" id="ARBA00022449"/>
    </source>
</evidence>
<evidence type="ECO:0000256" key="2">
    <source>
        <dbReference type="ARBA" id="ARBA00022448"/>
    </source>
</evidence>
<dbReference type="AlphaFoldDB" id="A0A1G7EI24"/>
<feature type="domain" description="Cation/H+ exchanger transmembrane" evidence="11">
    <location>
        <begin position="71"/>
        <end position="408"/>
    </location>
</feature>
<sequence>MQDEPFFGLSPYHVALAVLGLAIILARWLPRLVSRREPAAAPLMILFGAGAALLLPELPSLPDPRDAPGPWELVSELTVIVALFGAGMRIDELRPWRRWTPTLRMLGIAMPLTILAVAVLGVQLAGMTLAGAILLGAVLSPTDPVLAGDVQVGPPQEGEEHPVRFTLTTEAALNDGLAFPFVYLGLLVAAQGFAPQNWAAHWIGLDLVYRIAVGAGMGWIGGRALGHVLFRLPREAALAETGSGVIALAGILLCYGTTELVEGYGFIAVAVLGLTLRRIEEDHHYHRRLHDFSESIEHALTAALLVALGTVLPRLFIDLTWTHVTIALVLLLVVRPLSGWVALAGCGMGGRDRAIVSVYGVRGIGSIYYLCYAGSHMEFVDEASLWSLVALVILASTLLHGFSVGWAMLHASDPQEPGAATPRRAGPGLRQG</sequence>
<dbReference type="InterPro" id="IPR006153">
    <property type="entry name" value="Cation/H_exchanger_TM"/>
</dbReference>
<evidence type="ECO:0000259" key="11">
    <source>
        <dbReference type="Pfam" id="PF00999"/>
    </source>
</evidence>
<dbReference type="Gene3D" id="1.20.1530.20">
    <property type="match status" value="1"/>
</dbReference>
<keyword evidence="8 10" id="KW-0472">Membrane</keyword>
<evidence type="ECO:0000256" key="9">
    <source>
        <dbReference type="SAM" id="MobiDB-lite"/>
    </source>
</evidence>
<organism evidence="12 13">
    <name type="scientific">Limimaricola pyoseonensis</name>
    <dbReference type="NCBI Taxonomy" id="521013"/>
    <lineage>
        <taxon>Bacteria</taxon>
        <taxon>Pseudomonadati</taxon>
        <taxon>Pseudomonadota</taxon>
        <taxon>Alphaproteobacteria</taxon>
        <taxon>Rhodobacterales</taxon>
        <taxon>Paracoccaceae</taxon>
        <taxon>Limimaricola</taxon>
    </lineage>
</organism>
<feature type="region of interest" description="Disordered" evidence="9">
    <location>
        <begin position="413"/>
        <end position="432"/>
    </location>
</feature>
<evidence type="ECO:0000256" key="5">
    <source>
        <dbReference type="ARBA" id="ARBA00022692"/>
    </source>
</evidence>
<evidence type="ECO:0000256" key="8">
    <source>
        <dbReference type="ARBA" id="ARBA00023136"/>
    </source>
</evidence>
<reference evidence="13" key="1">
    <citation type="submission" date="2016-10" db="EMBL/GenBank/DDBJ databases">
        <authorList>
            <person name="Varghese N."/>
            <person name="Submissions S."/>
        </authorList>
    </citation>
    <scope>NUCLEOTIDE SEQUENCE [LARGE SCALE GENOMIC DNA]</scope>
    <source>
        <strain evidence="13">DSM 21424</strain>
    </source>
</reference>
<feature type="transmembrane region" description="Helical" evidence="10">
    <location>
        <begin position="207"/>
        <end position="225"/>
    </location>
</feature>
<keyword evidence="13" id="KW-1185">Reference proteome</keyword>
<dbReference type="RefSeq" id="WP_090111828.1">
    <property type="nucleotide sequence ID" value="NZ_FNAT01000003.1"/>
</dbReference>
<keyword evidence="7" id="KW-0406">Ion transport</keyword>
<keyword evidence="5 10" id="KW-0812">Transmembrane</keyword>
<dbReference type="Proteomes" id="UP000198922">
    <property type="component" value="Unassembled WGS sequence"/>
</dbReference>
<evidence type="ECO:0000313" key="13">
    <source>
        <dbReference type="Proteomes" id="UP000198922"/>
    </source>
</evidence>
<gene>
    <name evidence="12" type="ORF">SAMN04488567_2163</name>
</gene>
<dbReference type="InterPro" id="IPR038770">
    <property type="entry name" value="Na+/solute_symporter_sf"/>
</dbReference>
<keyword evidence="3" id="KW-0050">Antiport</keyword>
<dbReference type="PANTHER" id="PTHR32507:SF8">
    <property type="entry name" value="CNH1P"/>
    <property type="match status" value="1"/>
</dbReference>
<feature type="transmembrane region" description="Helical" evidence="10">
    <location>
        <begin position="41"/>
        <end position="61"/>
    </location>
</feature>